<protein>
    <submittedName>
        <fullName evidence="4">Short-chain dehydrogenase</fullName>
    </submittedName>
</protein>
<dbReference type="PANTHER" id="PTHR43976:SF16">
    <property type="entry name" value="SHORT-CHAIN DEHYDROGENASE_REDUCTASE FAMILY PROTEIN"/>
    <property type="match status" value="1"/>
</dbReference>
<dbReference type="PROSITE" id="PS00061">
    <property type="entry name" value="ADH_SHORT"/>
    <property type="match status" value="1"/>
</dbReference>
<name>A0A1W1ZQI6_9FLAO</name>
<sequence>MEQKVVLITGGSSGIGKSIGVYLKSNGYKVYGTTRNTAKYPDFKEFELLELDVQKEDTITIAINKLISLEGRLDILVNNAGVGITGPIEETPNDEIAKAFDTNLYGPIRMMKAVLPQMRNQKSGLIINITSIAGYMGLPYRGIYSASKGALELITEAMRMEIKDFGIQMTNIAPGDFATNIASGRYHAPILKNSPYSIPYGATLNAINDGVNDGGDPKQVAEMVLKIIQINKPKIHYKVGDFMQKFSLTLKKILPDIVYEKLLLKHYKL</sequence>
<comment type="similarity">
    <text evidence="1 3">Belongs to the short-chain dehydrogenases/reductases (SDR) family.</text>
</comment>
<dbReference type="Pfam" id="PF00106">
    <property type="entry name" value="adh_short"/>
    <property type="match status" value="1"/>
</dbReference>
<evidence type="ECO:0000313" key="4">
    <source>
        <dbReference type="EMBL" id="SMC50472.1"/>
    </source>
</evidence>
<dbReference type="PRINTS" id="PR00081">
    <property type="entry name" value="GDHRDH"/>
</dbReference>
<reference evidence="4 5" key="1">
    <citation type="submission" date="2017-04" db="EMBL/GenBank/DDBJ databases">
        <authorList>
            <person name="Afonso C.L."/>
            <person name="Miller P.J."/>
            <person name="Scott M.A."/>
            <person name="Spackman E."/>
            <person name="Goraichik I."/>
            <person name="Dimitrov K.M."/>
            <person name="Suarez D.L."/>
            <person name="Swayne D.E."/>
        </authorList>
    </citation>
    <scope>NUCLEOTIDE SEQUENCE [LARGE SCALE GENOMIC DNA]</scope>
    <source>
        <strain evidence="4 5">DSM 21164</strain>
    </source>
</reference>
<dbReference type="InterPro" id="IPR020904">
    <property type="entry name" value="Sc_DH/Rdtase_CS"/>
</dbReference>
<evidence type="ECO:0000313" key="5">
    <source>
        <dbReference type="Proteomes" id="UP000192360"/>
    </source>
</evidence>
<accession>A0A1W1ZQI6</accession>
<gene>
    <name evidence="4" type="ORF">SAMN05660703_1456</name>
</gene>
<dbReference type="RefSeq" id="WP_084060773.1">
    <property type="nucleotide sequence ID" value="NZ_FWXO01000002.1"/>
</dbReference>
<evidence type="ECO:0000256" key="3">
    <source>
        <dbReference type="RuleBase" id="RU000363"/>
    </source>
</evidence>
<dbReference type="CDD" id="cd05374">
    <property type="entry name" value="17beta-HSD-like_SDR_c"/>
    <property type="match status" value="1"/>
</dbReference>
<dbReference type="Gene3D" id="3.40.50.720">
    <property type="entry name" value="NAD(P)-binding Rossmann-like Domain"/>
    <property type="match status" value="1"/>
</dbReference>
<dbReference type="Proteomes" id="UP000192360">
    <property type="component" value="Unassembled WGS sequence"/>
</dbReference>
<dbReference type="GO" id="GO:0016491">
    <property type="term" value="F:oxidoreductase activity"/>
    <property type="evidence" value="ECO:0007669"/>
    <property type="project" value="UniProtKB-KW"/>
</dbReference>
<keyword evidence="2" id="KW-0560">Oxidoreductase</keyword>
<dbReference type="AlphaFoldDB" id="A0A1W1ZQI6"/>
<dbReference type="InterPro" id="IPR002347">
    <property type="entry name" value="SDR_fam"/>
</dbReference>
<dbReference type="PRINTS" id="PR00080">
    <property type="entry name" value="SDRFAMILY"/>
</dbReference>
<proteinExistence type="inferred from homology"/>
<dbReference type="SUPFAM" id="SSF51735">
    <property type="entry name" value="NAD(P)-binding Rossmann-fold domains"/>
    <property type="match status" value="1"/>
</dbReference>
<dbReference type="OrthoDB" id="822355at2"/>
<keyword evidence="5" id="KW-1185">Reference proteome</keyword>
<dbReference type="InterPro" id="IPR036291">
    <property type="entry name" value="NAD(P)-bd_dom_sf"/>
</dbReference>
<dbReference type="STRING" id="504486.SAMN05660703_1456"/>
<evidence type="ECO:0000256" key="1">
    <source>
        <dbReference type="ARBA" id="ARBA00006484"/>
    </source>
</evidence>
<dbReference type="PANTHER" id="PTHR43976">
    <property type="entry name" value="SHORT CHAIN DEHYDROGENASE"/>
    <property type="match status" value="1"/>
</dbReference>
<dbReference type="InterPro" id="IPR051911">
    <property type="entry name" value="SDR_oxidoreductase"/>
</dbReference>
<organism evidence="4 5">
    <name type="scientific">Cellulophaga tyrosinoxydans</name>
    <dbReference type="NCBI Taxonomy" id="504486"/>
    <lineage>
        <taxon>Bacteria</taxon>
        <taxon>Pseudomonadati</taxon>
        <taxon>Bacteroidota</taxon>
        <taxon>Flavobacteriia</taxon>
        <taxon>Flavobacteriales</taxon>
        <taxon>Flavobacteriaceae</taxon>
        <taxon>Cellulophaga</taxon>
    </lineage>
</organism>
<evidence type="ECO:0000256" key="2">
    <source>
        <dbReference type="ARBA" id="ARBA00023002"/>
    </source>
</evidence>
<dbReference type="EMBL" id="FWXO01000002">
    <property type="protein sequence ID" value="SMC50472.1"/>
    <property type="molecule type" value="Genomic_DNA"/>
</dbReference>